<dbReference type="PANTHER" id="PTHR48079">
    <property type="entry name" value="PROTEIN YEEZ"/>
    <property type="match status" value="1"/>
</dbReference>
<dbReference type="InterPro" id="IPR016040">
    <property type="entry name" value="NAD(P)-bd_dom"/>
</dbReference>
<dbReference type="PANTHER" id="PTHR48079:SF6">
    <property type="entry name" value="NAD(P)-BINDING DOMAIN-CONTAINING PROTEIN-RELATED"/>
    <property type="match status" value="1"/>
</dbReference>
<dbReference type="GO" id="GO:0004029">
    <property type="term" value="F:aldehyde dehydrogenase (NAD+) activity"/>
    <property type="evidence" value="ECO:0007669"/>
    <property type="project" value="TreeGrafter"/>
</dbReference>
<dbReference type="EMBL" id="CP002959">
    <property type="protein sequence ID" value="AFM11518.1"/>
    <property type="molecule type" value="Genomic_DNA"/>
</dbReference>
<dbReference type="InterPro" id="IPR051783">
    <property type="entry name" value="NAD(P)-dependent_oxidoreduct"/>
</dbReference>
<dbReference type="Pfam" id="PF13460">
    <property type="entry name" value="NAD_binding_10"/>
    <property type="match status" value="1"/>
</dbReference>
<dbReference type="HOGENOM" id="CLU_569777_0_0_12"/>
<dbReference type="Gene3D" id="3.40.50.720">
    <property type="entry name" value="NAD(P)-binding Rossmann-like Domain"/>
    <property type="match status" value="1"/>
</dbReference>
<dbReference type="AlphaFoldDB" id="I4B2L1"/>
<dbReference type="OrthoDB" id="9785372at2"/>
<dbReference type="InterPro" id="IPR036291">
    <property type="entry name" value="NAD(P)-bd_dom_sf"/>
</dbReference>
<evidence type="ECO:0000313" key="3">
    <source>
        <dbReference type="Proteomes" id="UP000006048"/>
    </source>
</evidence>
<dbReference type="SUPFAM" id="SSF51735">
    <property type="entry name" value="NAD(P)-binding Rossmann-fold domains"/>
    <property type="match status" value="1"/>
</dbReference>
<proteinExistence type="predicted"/>
<dbReference type="Proteomes" id="UP000006048">
    <property type="component" value="Chromosome"/>
</dbReference>
<accession>I4B2L1</accession>
<feature type="domain" description="NAD(P)-binding" evidence="1">
    <location>
        <begin position="13"/>
        <end position="119"/>
    </location>
</feature>
<name>I4B2L1_TURPD</name>
<keyword evidence="3" id="KW-1185">Reference proteome</keyword>
<sequence length="479" mass="53274">MEIQRPLTIAIAGGSGFAGKALAVELLNRGHRVRILARSVANGNPRPNLETRQCDVFSLKQVDEALAGCDRAVYLIHSMLPNNRMTQANFEDLDVLVADNFARACRKNKIERIVYIGGIIPPGELSQHLRSRLEVEQTLAAYGTPLVALRAGLVIGAGGSSYRILARLVKRLPVMVCPAWTRSRSNPVGLDDATAALVAGCERSWKELQTFCANTTGTAHENYLAFNIGTRRVVSYVELMQTAARVYNRRLAVLTVPVNSYALSKLWVRFFSGASKTLVEPLVESLKHDMVAEPNGLPELLGREPQTLELMLEQAEASKPVNLMMPRAGASTDRSVRSVQRLNVPQGRDADWIARRYGIWLGRFFRGLITVTMRQRNLVFAANGIELLRLDYSAERSDRTRALYYITGGALARKHTSLSGRLEFRLLASGSQALAAIHDFEPALPWPIYTNSQAPFHAWVMGRFRDYLKGRRHKGDIQP</sequence>
<dbReference type="GO" id="GO:0005737">
    <property type="term" value="C:cytoplasm"/>
    <property type="evidence" value="ECO:0007669"/>
    <property type="project" value="TreeGrafter"/>
</dbReference>
<gene>
    <name evidence="2" type="ordered locus">Turpa_0867</name>
</gene>
<dbReference type="STRING" id="869212.Turpa_0867"/>
<evidence type="ECO:0000259" key="1">
    <source>
        <dbReference type="Pfam" id="PF13460"/>
    </source>
</evidence>
<dbReference type="PATRIC" id="fig|869212.3.peg.839"/>
<organism evidence="2 3">
    <name type="scientific">Turneriella parva (strain ATCC BAA-1111 / DSM 21527 / NCTC 11395 / H)</name>
    <name type="common">Leptospira parva</name>
    <dbReference type="NCBI Taxonomy" id="869212"/>
    <lineage>
        <taxon>Bacteria</taxon>
        <taxon>Pseudomonadati</taxon>
        <taxon>Spirochaetota</taxon>
        <taxon>Spirochaetia</taxon>
        <taxon>Leptospirales</taxon>
        <taxon>Leptospiraceae</taxon>
        <taxon>Turneriella</taxon>
    </lineage>
</organism>
<reference evidence="2 3" key="1">
    <citation type="submission" date="2012-06" db="EMBL/GenBank/DDBJ databases">
        <title>The complete chromosome of genome of Turneriella parva DSM 21527.</title>
        <authorList>
            <consortium name="US DOE Joint Genome Institute (JGI-PGF)"/>
            <person name="Lucas S."/>
            <person name="Han J."/>
            <person name="Lapidus A."/>
            <person name="Bruce D."/>
            <person name="Goodwin L."/>
            <person name="Pitluck S."/>
            <person name="Peters L."/>
            <person name="Kyrpides N."/>
            <person name="Mavromatis K."/>
            <person name="Ivanova N."/>
            <person name="Mikhailova N."/>
            <person name="Chertkov O."/>
            <person name="Detter J.C."/>
            <person name="Tapia R."/>
            <person name="Han C."/>
            <person name="Land M."/>
            <person name="Hauser L."/>
            <person name="Markowitz V."/>
            <person name="Cheng J.-F."/>
            <person name="Hugenholtz P."/>
            <person name="Woyke T."/>
            <person name="Wu D."/>
            <person name="Gronow S."/>
            <person name="Wellnitz S."/>
            <person name="Brambilla E."/>
            <person name="Klenk H.-P."/>
            <person name="Eisen J.A."/>
        </authorList>
    </citation>
    <scope>NUCLEOTIDE SEQUENCE [LARGE SCALE GENOMIC DNA]</scope>
    <source>
        <strain evidence="3">ATCC BAA-1111 / DSM 21527 / NCTC 11395 / H</strain>
    </source>
</reference>
<dbReference type="KEGG" id="tpx:Turpa_0867"/>
<evidence type="ECO:0000313" key="2">
    <source>
        <dbReference type="EMBL" id="AFM11518.1"/>
    </source>
</evidence>
<protein>
    <submittedName>
        <fullName evidence="2">NAD-dependent epimerase/dehydratase</fullName>
    </submittedName>
</protein>
<dbReference type="RefSeq" id="WP_014802036.1">
    <property type="nucleotide sequence ID" value="NC_018020.1"/>
</dbReference>